<dbReference type="InterPro" id="IPR003347">
    <property type="entry name" value="JmjC_dom"/>
</dbReference>
<dbReference type="AlphaFoldDB" id="A0A427YAX5"/>
<evidence type="ECO:0000259" key="2">
    <source>
        <dbReference type="PROSITE" id="PS51184"/>
    </source>
</evidence>
<dbReference type="PROSITE" id="PS51184">
    <property type="entry name" value="JMJC"/>
    <property type="match status" value="1"/>
</dbReference>
<dbReference type="PANTHER" id="PTHR12480:SF6">
    <property type="entry name" value="2-OXOGLUTARATE AND IRON-DEPENDENT OXYGENASE JMJD4"/>
    <property type="match status" value="1"/>
</dbReference>
<dbReference type="Pfam" id="PF02373">
    <property type="entry name" value="JmjC"/>
    <property type="match status" value="1"/>
</dbReference>
<reference evidence="3 4" key="1">
    <citation type="submission" date="2018-11" db="EMBL/GenBank/DDBJ databases">
        <title>Genome sequence of Apiotrichum porosum DSM 27194.</title>
        <authorList>
            <person name="Aliyu H."/>
            <person name="Gorte O."/>
            <person name="Ochsenreither K."/>
        </authorList>
    </citation>
    <scope>NUCLEOTIDE SEQUENCE [LARGE SCALE GENOMIC DNA]</scope>
    <source>
        <strain evidence="3 4">DSM 27194</strain>
    </source>
</reference>
<evidence type="ECO:0000313" key="3">
    <source>
        <dbReference type="EMBL" id="RSH88300.1"/>
    </source>
</evidence>
<dbReference type="SMART" id="SM00558">
    <property type="entry name" value="JmjC"/>
    <property type="match status" value="1"/>
</dbReference>
<name>A0A427YAX5_9TREE</name>
<dbReference type="RefSeq" id="XP_028480508.1">
    <property type="nucleotide sequence ID" value="XM_028616651.1"/>
</dbReference>
<dbReference type="SUPFAM" id="SSF51197">
    <property type="entry name" value="Clavaminate synthase-like"/>
    <property type="match status" value="1"/>
</dbReference>
<dbReference type="OrthoDB" id="424465at2759"/>
<dbReference type="GO" id="GO:0005737">
    <property type="term" value="C:cytoplasm"/>
    <property type="evidence" value="ECO:0007669"/>
    <property type="project" value="TreeGrafter"/>
</dbReference>
<sequence>MGDDSVDGVGDRSSPHASLLCNVPVRPFPTYDDLDPSSFLTKHVHSNTPFLLSQKATASWPARRIWVNSSGTAGHPSSRFIPSHPGRAGGGPGPSLVRGFNDAVSGSSSSTTTTTSSSSSSTVSRPNLAALSAYADQTVPVANTSMREFSEFERDEVPLGQVLASWDKHEGVALYVKDWHLVAELEARGSPGSEVYTPPPCFRDDWLSPPFDTGGSGSHSRDMGSPPTTCTSTADFRFVYLGPAGTFTPLHRDVYGSYSWSANIVGRKVWWLFPPGVEKDLVDRHGNLLFDIRGHPNASKGVKILQEEGEVLFVPSGWHHQVVNVDFCISINHNFFSSPTLPRVYAALRASQARCAASIDDVKVDIRTRLGDQRLADGTLAWEAEFAEEVEGLLARDAGWGWTGFWECIRDNLARPPAPPEFSAPPEERARSIREVMQLYKESPQWTLLPATRGLVNLVETLLEAGSS</sequence>
<dbReference type="Proteomes" id="UP000279236">
    <property type="component" value="Unassembled WGS sequence"/>
</dbReference>
<evidence type="ECO:0000313" key="4">
    <source>
        <dbReference type="Proteomes" id="UP000279236"/>
    </source>
</evidence>
<dbReference type="GO" id="GO:0045905">
    <property type="term" value="P:positive regulation of translational termination"/>
    <property type="evidence" value="ECO:0007669"/>
    <property type="project" value="TreeGrafter"/>
</dbReference>
<evidence type="ECO:0000256" key="1">
    <source>
        <dbReference type="SAM" id="MobiDB-lite"/>
    </source>
</evidence>
<dbReference type="GO" id="GO:0043565">
    <property type="term" value="F:sequence-specific DNA binding"/>
    <property type="evidence" value="ECO:0007669"/>
    <property type="project" value="TreeGrafter"/>
</dbReference>
<gene>
    <name evidence="3" type="ORF">EHS24_000835</name>
</gene>
<organism evidence="3 4">
    <name type="scientific">Apiotrichum porosum</name>
    <dbReference type="NCBI Taxonomy" id="105984"/>
    <lineage>
        <taxon>Eukaryota</taxon>
        <taxon>Fungi</taxon>
        <taxon>Dikarya</taxon>
        <taxon>Basidiomycota</taxon>
        <taxon>Agaricomycotina</taxon>
        <taxon>Tremellomycetes</taxon>
        <taxon>Trichosporonales</taxon>
        <taxon>Trichosporonaceae</taxon>
        <taxon>Apiotrichum</taxon>
    </lineage>
</organism>
<feature type="compositionally biased region" description="Low complexity" evidence="1">
    <location>
        <begin position="105"/>
        <end position="124"/>
    </location>
</feature>
<feature type="domain" description="JmjC" evidence="2">
    <location>
        <begin position="197"/>
        <end position="352"/>
    </location>
</feature>
<dbReference type="GeneID" id="39585378"/>
<proteinExistence type="predicted"/>
<dbReference type="PANTHER" id="PTHR12480">
    <property type="entry name" value="ARGININE DEMETHYLASE AND LYSYL-HYDROXYLASE JMJD"/>
    <property type="match status" value="1"/>
</dbReference>
<dbReference type="Gene3D" id="2.60.120.650">
    <property type="entry name" value="Cupin"/>
    <property type="match status" value="1"/>
</dbReference>
<dbReference type="GO" id="GO:0016706">
    <property type="term" value="F:2-oxoglutarate-dependent dioxygenase activity"/>
    <property type="evidence" value="ECO:0007669"/>
    <property type="project" value="TreeGrafter"/>
</dbReference>
<comment type="caution">
    <text evidence="3">The sequence shown here is derived from an EMBL/GenBank/DDBJ whole genome shotgun (WGS) entry which is preliminary data.</text>
</comment>
<keyword evidence="4" id="KW-1185">Reference proteome</keyword>
<dbReference type="GO" id="GO:0005634">
    <property type="term" value="C:nucleus"/>
    <property type="evidence" value="ECO:0007669"/>
    <property type="project" value="TreeGrafter"/>
</dbReference>
<dbReference type="STRING" id="105984.A0A427YAX5"/>
<accession>A0A427YAX5</accession>
<protein>
    <recommendedName>
        <fullName evidence="2">JmjC domain-containing protein</fullName>
    </recommendedName>
</protein>
<dbReference type="InterPro" id="IPR050910">
    <property type="entry name" value="JMJD6_ArgDemeth/LysHydrox"/>
</dbReference>
<feature type="region of interest" description="Disordered" evidence="1">
    <location>
        <begin position="71"/>
        <end position="125"/>
    </location>
</feature>
<dbReference type="EMBL" id="RSCE01000001">
    <property type="protein sequence ID" value="RSH88300.1"/>
    <property type="molecule type" value="Genomic_DNA"/>
</dbReference>